<dbReference type="Proteomes" id="UP000677228">
    <property type="component" value="Unassembled WGS sequence"/>
</dbReference>
<evidence type="ECO:0000313" key="1">
    <source>
        <dbReference type="EMBL" id="CAF0875875.1"/>
    </source>
</evidence>
<organism evidence="2 3">
    <name type="scientific">Didymodactylos carnosus</name>
    <dbReference type="NCBI Taxonomy" id="1234261"/>
    <lineage>
        <taxon>Eukaryota</taxon>
        <taxon>Metazoa</taxon>
        <taxon>Spiralia</taxon>
        <taxon>Gnathifera</taxon>
        <taxon>Rotifera</taxon>
        <taxon>Eurotatoria</taxon>
        <taxon>Bdelloidea</taxon>
        <taxon>Philodinida</taxon>
        <taxon>Philodinidae</taxon>
        <taxon>Didymodactylos</taxon>
    </lineage>
</organism>
<gene>
    <name evidence="1" type="ORF">OVA965_LOCUS8370</name>
    <name evidence="2" type="ORF">TMI583_LOCUS8366</name>
</gene>
<dbReference type="EMBL" id="CAJNOK010002808">
    <property type="protein sequence ID" value="CAF0875875.1"/>
    <property type="molecule type" value="Genomic_DNA"/>
</dbReference>
<name>A0A8S2HLT5_9BILA</name>
<reference evidence="2" key="1">
    <citation type="submission" date="2021-02" db="EMBL/GenBank/DDBJ databases">
        <authorList>
            <person name="Nowell W R."/>
        </authorList>
    </citation>
    <scope>NUCLEOTIDE SEQUENCE</scope>
</reference>
<accession>A0A8S2HLT5</accession>
<dbReference type="SUPFAM" id="SSF52266">
    <property type="entry name" value="SGNH hydrolase"/>
    <property type="match status" value="1"/>
</dbReference>
<dbReference type="EMBL" id="CAJOBA010002809">
    <property type="protein sequence ID" value="CAF3660322.1"/>
    <property type="molecule type" value="Genomic_DNA"/>
</dbReference>
<dbReference type="InterPro" id="IPR036514">
    <property type="entry name" value="SGNH_hydro_sf"/>
</dbReference>
<dbReference type="Gene3D" id="3.40.50.1110">
    <property type="entry name" value="SGNH hydrolase"/>
    <property type="match status" value="1"/>
</dbReference>
<evidence type="ECO:0000313" key="3">
    <source>
        <dbReference type="Proteomes" id="UP000682733"/>
    </source>
</evidence>
<dbReference type="AlphaFoldDB" id="A0A8S2HLT5"/>
<sequence length="74" mass="8875">HQLNTLIKNYAWENHFAGGKRTFCVDLDKLIPWHRPDMAEKKLLWDDHMHLTPRGYDKIAELIFQVIVDYLNLK</sequence>
<comment type="caution">
    <text evidence="2">The sequence shown here is derived from an EMBL/GenBank/DDBJ whole genome shotgun (WGS) entry which is preliminary data.</text>
</comment>
<protein>
    <submittedName>
        <fullName evidence="2">Uncharacterized protein</fullName>
    </submittedName>
</protein>
<proteinExistence type="predicted"/>
<dbReference type="Proteomes" id="UP000682733">
    <property type="component" value="Unassembled WGS sequence"/>
</dbReference>
<feature type="non-terminal residue" evidence="2">
    <location>
        <position position="1"/>
    </location>
</feature>
<evidence type="ECO:0000313" key="2">
    <source>
        <dbReference type="EMBL" id="CAF3660322.1"/>
    </source>
</evidence>